<dbReference type="OrthoDB" id="7466345at2759"/>
<protein>
    <submittedName>
        <fullName evidence="1">Jg14826 protein</fullName>
    </submittedName>
</protein>
<dbReference type="EMBL" id="CAKXAJ010025298">
    <property type="protein sequence ID" value="CAH2237858.1"/>
    <property type="molecule type" value="Genomic_DNA"/>
</dbReference>
<proteinExistence type="predicted"/>
<dbReference type="Proteomes" id="UP000838756">
    <property type="component" value="Unassembled WGS sequence"/>
</dbReference>
<comment type="caution">
    <text evidence="1">The sequence shown here is derived from an EMBL/GenBank/DDBJ whole genome shotgun (WGS) entry which is preliminary data.</text>
</comment>
<sequence length="79" mass="8932">MDVGVPRCWNSSLEMVSAALVVDPQRGGQTVKRVGSHWIQAAQNRGIWNSLQKTYVRQWTVPDEKAIEKMEGRHHESCG</sequence>
<evidence type="ECO:0000313" key="1">
    <source>
        <dbReference type="EMBL" id="CAH2237858.1"/>
    </source>
</evidence>
<accession>A0A8S4RNM0</accession>
<gene>
    <name evidence="1" type="primary">jg14826</name>
    <name evidence="1" type="ORF">PAEG_LOCUS15026</name>
</gene>
<organism evidence="1 2">
    <name type="scientific">Pararge aegeria aegeria</name>
    <dbReference type="NCBI Taxonomy" id="348720"/>
    <lineage>
        <taxon>Eukaryota</taxon>
        <taxon>Metazoa</taxon>
        <taxon>Ecdysozoa</taxon>
        <taxon>Arthropoda</taxon>
        <taxon>Hexapoda</taxon>
        <taxon>Insecta</taxon>
        <taxon>Pterygota</taxon>
        <taxon>Neoptera</taxon>
        <taxon>Endopterygota</taxon>
        <taxon>Lepidoptera</taxon>
        <taxon>Glossata</taxon>
        <taxon>Ditrysia</taxon>
        <taxon>Papilionoidea</taxon>
        <taxon>Nymphalidae</taxon>
        <taxon>Satyrinae</taxon>
        <taxon>Satyrini</taxon>
        <taxon>Parargina</taxon>
        <taxon>Pararge</taxon>
    </lineage>
</organism>
<dbReference type="AlphaFoldDB" id="A0A8S4RNM0"/>
<evidence type="ECO:0000313" key="2">
    <source>
        <dbReference type="Proteomes" id="UP000838756"/>
    </source>
</evidence>
<keyword evidence="2" id="KW-1185">Reference proteome</keyword>
<name>A0A8S4RNM0_9NEOP</name>
<reference evidence="1" key="1">
    <citation type="submission" date="2022-03" db="EMBL/GenBank/DDBJ databases">
        <authorList>
            <person name="Lindestad O."/>
        </authorList>
    </citation>
    <scope>NUCLEOTIDE SEQUENCE</scope>
</reference>